<evidence type="ECO:0000256" key="1">
    <source>
        <dbReference type="SAM" id="Coils"/>
    </source>
</evidence>
<keyword evidence="4" id="KW-1185">Reference proteome</keyword>
<evidence type="ECO:0000256" key="2">
    <source>
        <dbReference type="SAM" id="MobiDB-lite"/>
    </source>
</evidence>
<dbReference type="OrthoDB" id="667380at2"/>
<reference evidence="3 4" key="1">
    <citation type="submission" date="2016-10" db="EMBL/GenBank/DDBJ databases">
        <authorList>
            <person name="de Groot N.N."/>
        </authorList>
    </citation>
    <scope>NUCLEOTIDE SEQUENCE [LARGE SCALE GENOMIC DNA]</scope>
    <source>
        <strain evidence="3 4">DSM 22789</strain>
    </source>
</reference>
<dbReference type="EMBL" id="FOZZ01000001">
    <property type="protein sequence ID" value="SFS35434.1"/>
    <property type="molecule type" value="Genomic_DNA"/>
</dbReference>
<sequence length="149" mass="17052">MGNIKELLKESCLKRTQARFEEIQLGMTQAQESLESETKSSAGDKYETSREMIQQDLSRYQDQLNQVKKDLIVLQQIELKPKEKAILGAVIVTEGATYFLAISLGKLEIAGNTYMVISPHSPIGRLLWEKEVGEIFQFNDREQQIQQIF</sequence>
<organism evidence="3 4">
    <name type="scientific">Sphingobacterium wenxiniae</name>
    <dbReference type="NCBI Taxonomy" id="683125"/>
    <lineage>
        <taxon>Bacteria</taxon>
        <taxon>Pseudomonadati</taxon>
        <taxon>Bacteroidota</taxon>
        <taxon>Sphingobacteriia</taxon>
        <taxon>Sphingobacteriales</taxon>
        <taxon>Sphingobacteriaceae</taxon>
        <taxon>Sphingobacterium</taxon>
    </lineage>
</organism>
<dbReference type="AlphaFoldDB" id="A0A1I6P5D2"/>
<dbReference type="Proteomes" id="UP000198785">
    <property type="component" value="Unassembled WGS sequence"/>
</dbReference>
<evidence type="ECO:0000313" key="3">
    <source>
        <dbReference type="EMBL" id="SFS35434.1"/>
    </source>
</evidence>
<proteinExistence type="predicted"/>
<dbReference type="RefSeq" id="WP_093363368.1">
    <property type="nucleotide sequence ID" value="NZ_FOZZ01000001.1"/>
</dbReference>
<gene>
    <name evidence="3" type="ORF">SAMN05660206_101291</name>
</gene>
<evidence type="ECO:0008006" key="5">
    <source>
        <dbReference type="Google" id="ProtNLM"/>
    </source>
</evidence>
<feature type="coiled-coil region" evidence="1">
    <location>
        <begin position="50"/>
        <end position="77"/>
    </location>
</feature>
<feature type="region of interest" description="Disordered" evidence="2">
    <location>
        <begin position="29"/>
        <end position="48"/>
    </location>
</feature>
<dbReference type="STRING" id="683125.SAMN05660206_101291"/>
<evidence type="ECO:0000313" key="4">
    <source>
        <dbReference type="Proteomes" id="UP000198785"/>
    </source>
</evidence>
<accession>A0A1I6P5D2</accession>
<keyword evidence="1" id="KW-0175">Coiled coil</keyword>
<protein>
    <recommendedName>
        <fullName evidence="5">Transcription elongation factor, GreA/GreB, C-term</fullName>
    </recommendedName>
</protein>
<feature type="compositionally biased region" description="Basic and acidic residues" evidence="2">
    <location>
        <begin position="36"/>
        <end position="48"/>
    </location>
</feature>
<name>A0A1I6P5D2_9SPHI</name>